<reference evidence="3 4" key="1">
    <citation type="submission" date="2017-12" db="EMBL/GenBank/DDBJ databases">
        <title>Comparative genomics of Botrytis spp.</title>
        <authorList>
            <person name="Valero-Jimenez C.A."/>
            <person name="Tapia P."/>
            <person name="Veloso J."/>
            <person name="Silva-Moreno E."/>
            <person name="Staats M."/>
            <person name="Valdes J.H."/>
            <person name="Van Kan J.A.L."/>
        </authorList>
    </citation>
    <scope>NUCLEOTIDE SEQUENCE [LARGE SCALE GENOMIC DNA]</scope>
    <source>
        <strain evidence="3 4">MUCL11595</strain>
    </source>
</reference>
<evidence type="ECO:0000256" key="2">
    <source>
        <dbReference type="SAM" id="MobiDB-lite"/>
    </source>
</evidence>
<name>A0A4Z1IZ21_9HELO</name>
<dbReference type="AlphaFoldDB" id="A0A4Z1IZ21"/>
<comment type="caution">
    <text evidence="3">The sequence shown here is derived from an EMBL/GenBank/DDBJ whole genome shotgun (WGS) entry which is preliminary data.</text>
</comment>
<keyword evidence="1" id="KW-0175">Coiled coil</keyword>
<accession>A0A4Z1IZ21</accession>
<sequence length="585" mass="66980">MSMIVHSNHQLSIINHGQSRADTSREELPKETPISVVEFVHLTTRVTEHVRTFLNQTEQQSFNEMAAELYRLLQLARTKVRSLKAFSDKLRLEKTTLEAKTASFDARFNAFQTSHDKMLQELKQFQQTLIAASNEKVESAQNSFAIAKTALTESIEGITSKLISIAEFMSKASEEQKLAESSCNQLVEYANALEQNKILLENQSALERCISNLKISHVDEIAAYSTEGNILDSENQRLREQCFRYTAEIETLQSKSASDDEELRNLREEALAYRRLQEEFSKFKEESSKKDATMNYLKTSVDNYDAEVPELKRILQTNVETIDRLNQDLGNTKFELKSTTEKVGMLEAEISTANIELKKLRPVYVDLSALRTNHAELQKTRGRELEECTEHTSEIASLTEINSVVKTELSEVNSKLQQAIRVDPFNSKKRKMSEANESQIVDDSLTVYPKSTSHHANPSRSSNSKPEDPWKTLLTSQLVAMRNLQPLPHTSDYDMNFVRGLISRCLVHPKSLENHDLWKKIANEKKDLSWKCLFEICNSDQFDYEKLSILNDELTKCTTCKSQSLDYCVQVVQNKGRFVRLLKQH</sequence>
<keyword evidence="4" id="KW-1185">Reference proteome</keyword>
<protein>
    <submittedName>
        <fullName evidence="3">Uncharacterized protein</fullName>
    </submittedName>
</protein>
<proteinExistence type="predicted"/>
<feature type="compositionally biased region" description="Polar residues" evidence="2">
    <location>
        <begin position="449"/>
        <end position="464"/>
    </location>
</feature>
<dbReference type="EMBL" id="PQXN01000024">
    <property type="protein sequence ID" value="TGO61857.1"/>
    <property type="molecule type" value="Genomic_DNA"/>
</dbReference>
<dbReference type="Proteomes" id="UP000297527">
    <property type="component" value="Unassembled WGS sequence"/>
</dbReference>
<dbReference type="OrthoDB" id="3562264at2759"/>
<evidence type="ECO:0000313" key="4">
    <source>
        <dbReference type="Proteomes" id="UP000297527"/>
    </source>
</evidence>
<feature type="region of interest" description="Disordered" evidence="2">
    <location>
        <begin position="449"/>
        <end position="469"/>
    </location>
</feature>
<gene>
    <name evidence="3" type="ORF">BCON_0024g00590</name>
</gene>
<evidence type="ECO:0000313" key="3">
    <source>
        <dbReference type="EMBL" id="TGO61857.1"/>
    </source>
</evidence>
<evidence type="ECO:0000256" key="1">
    <source>
        <dbReference type="SAM" id="Coils"/>
    </source>
</evidence>
<feature type="coiled-coil region" evidence="1">
    <location>
        <begin position="235"/>
        <end position="286"/>
    </location>
</feature>
<organism evidence="3 4">
    <name type="scientific">Botryotinia convoluta</name>
    <dbReference type="NCBI Taxonomy" id="54673"/>
    <lineage>
        <taxon>Eukaryota</taxon>
        <taxon>Fungi</taxon>
        <taxon>Dikarya</taxon>
        <taxon>Ascomycota</taxon>
        <taxon>Pezizomycotina</taxon>
        <taxon>Leotiomycetes</taxon>
        <taxon>Helotiales</taxon>
        <taxon>Sclerotiniaceae</taxon>
        <taxon>Botryotinia</taxon>
    </lineage>
</organism>